<keyword evidence="6" id="KW-1185">Reference proteome</keyword>
<evidence type="ECO:0000256" key="2">
    <source>
        <dbReference type="ARBA" id="ARBA00023004"/>
    </source>
</evidence>
<keyword evidence="3" id="KW-0411">Iron-sulfur</keyword>
<organism evidence="5 6">
    <name type="scientific">Desulforhopalus singaporensis</name>
    <dbReference type="NCBI Taxonomy" id="91360"/>
    <lineage>
        <taxon>Bacteria</taxon>
        <taxon>Pseudomonadati</taxon>
        <taxon>Thermodesulfobacteriota</taxon>
        <taxon>Desulfobulbia</taxon>
        <taxon>Desulfobulbales</taxon>
        <taxon>Desulfocapsaceae</taxon>
        <taxon>Desulforhopalus</taxon>
    </lineage>
</organism>
<evidence type="ECO:0000313" key="5">
    <source>
        <dbReference type="EMBL" id="SDP47521.1"/>
    </source>
</evidence>
<dbReference type="Proteomes" id="UP000199073">
    <property type="component" value="Unassembled WGS sequence"/>
</dbReference>
<dbReference type="InterPro" id="IPR017900">
    <property type="entry name" value="4Fe4S_Fe_S_CS"/>
</dbReference>
<dbReference type="OrthoDB" id="5488678at2"/>
<dbReference type="PROSITE" id="PS00198">
    <property type="entry name" value="4FE4S_FER_1"/>
    <property type="match status" value="1"/>
</dbReference>
<dbReference type="PROSITE" id="PS51379">
    <property type="entry name" value="4FE4S_FER_2"/>
    <property type="match status" value="2"/>
</dbReference>
<evidence type="ECO:0000313" key="6">
    <source>
        <dbReference type="Proteomes" id="UP000199073"/>
    </source>
</evidence>
<dbReference type="AlphaFoldDB" id="A0A1H0T150"/>
<dbReference type="SUPFAM" id="SSF54862">
    <property type="entry name" value="4Fe-4S ferredoxins"/>
    <property type="match status" value="1"/>
</dbReference>
<dbReference type="EMBL" id="FNJI01000021">
    <property type="protein sequence ID" value="SDP47521.1"/>
    <property type="molecule type" value="Genomic_DNA"/>
</dbReference>
<proteinExistence type="predicted"/>
<dbReference type="GO" id="GO:0051536">
    <property type="term" value="F:iron-sulfur cluster binding"/>
    <property type="evidence" value="ECO:0007669"/>
    <property type="project" value="UniProtKB-KW"/>
</dbReference>
<protein>
    <submittedName>
        <fullName evidence="5">4Fe-4S binding domain-containing protein</fullName>
    </submittedName>
</protein>
<reference evidence="5 6" key="1">
    <citation type="submission" date="2016-10" db="EMBL/GenBank/DDBJ databases">
        <authorList>
            <person name="de Groot N.N."/>
        </authorList>
    </citation>
    <scope>NUCLEOTIDE SEQUENCE [LARGE SCALE GENOMIC DNA]</scope>
    <source>
        <strain evidence="5 6">DSM 12130</strain>
    </source>
</reference>
<dbReference type="InterPro" id="IPR017896">
    <property type="entry name" value="4Fe4S_Fe-S-bd"/>
</dbReference>
<dbReference type="GO" id="GO:0046872">
    <property type="term" value="F:metal ion binding"/>
    <property type="evidence" value="ECO:0007669"/>
    <property type="project" value="UniProtKB-KW"/>
</dbReference>
<evidence type="ECO:0000256" key="1">
    <source>
        <dbReference type="ARBA" id="ARBA00022723"/>
    </source>
</evidence>
<sequence length="367" mass="41312">MSNDVYKRLAAKLNEYPQGFPPHPEGVELKILEMIATPQEAEIMLLFPKKAESIDSIAKSIGKPVEELQAITDEMVMKGQLETTKKNGVQMYWMPPFVVGLYEFFWLRTDKSESEQRKFSELFESWLSHADSLMTVVGLQPPYFRVVPVETDAAGEQQVQAYEDIRQVIEESRSFQVQDCMCRKQQRMVGNNCGHSLETCLHMSKEVGAYDKYPELGKIISKKEALKIIDQTEEEGLVHMTYNVVEGQTFVCNCCSCCCGMLRAMKEFKIPTAFAKSNYLATIDPDSCTACGICRDERCPMDAIVEEGGQYLVLDEKCIGCGVCSFTCPVEAISIVPKIGAQCSTPPDDKEDWTRQRAAARGVRHIE</sequence>
<accession>A0A1H0T150</accession>
<dbReference type="RefSeq" id="WP_092224057.1">
    <property type="nucleotide sequence ID" value="NZ_FNJI01000021.1"/>
</dbReference>
<keyword evidence="1" id="KW-0479">Metal-binding</keyword>
<dbReference type="Pfam" id="PF00037">
    <property type="entry name" value="Fer4"/>
    <property type="match status" value="1"/>
</dbReference>
<keyword evidence="2" id="KW-0408">Iron</keyword>
<dbReference type="STRING" id="91360.SAMN05660330_02892"/>
<name>A0A1H0T150_9BACT</name>
<evidence type="ECO:0000259" key="4">
    <source>
        <dbReference type="PROSITE" id="PS51379"/>
    </source>
</evidence>
<gene>
    <name evidence="5" type="ORF">SAMN05660330_02892</name>
</gene>
<evidence type="ECO:0000256" key="3">
    <source>
        <dbReference type="ARBA" id="ARBA00023014"/>
    </source>
</evidence>
<dbReference type="Gene3D" id="3.30.70.20">
    <property type="match status" value="1"/>
</dbReference>
<feature type="domain" description="4Fe-4S ferredoxin-type" evidence="4">
    <location>
        <begin position="279"/>
        <end position="308"/>
    </location>
</feature>
<feature type="domain" description="4Fe-4S ferredoxin-type" evidence="4">
    <location>
        <begin position="309"/>
        <end position="338"/>
    </location>
</feature>